<evidence type="ECO:0000256" key="6">
    <source>
        <dbReference type="ARBA" id="ARBA00023136"/>
    </source>
</evidence>
<feature type="transmembrane region" description="Helical" evidence="7">
    <location>
        <begin position="37"/>
        <end position="57"/>
    </location>
</feature>
<keyword evidence="3" id="KW-1003">Cell membrane</keyword>
<gene>
    <name evidence="8" type="ORF">BKD89_07790</name>
</gene>
<keyword evidence="6 7" id="KW-0472">Membrane</keyword>
<dbReference type="Proteomes" id="UP000273278">
    <property type="component" value="Chromosome"/>
</dbReference>
<proteinExistence type="predicted"/>
<organism evidence="8 9">
    <name type="scientific">Methanomethylophilus alvi</name>
    <dbReference type="NCBI Taxonomy" id="1291540"/>
    <lineage>
        <taxon>Archaea</taxon>
        <taxon>Methanobacteriati</taxon>
        <taxon>Thermoplasmatota</taxon>
        <taxon>Thermoplasmata</taxon>
        <taxon>Methanomassiliicoccales</taxon>
        <taxon>Methanomethylophilaceae</taxon>
        <taxon>Methanomethylophilus</taxon>
    </lineage>
</organism>
<dbReference type="InterPro" id="IPR000390">
    <property type="entry name" value="Small_drug/metabolite_transptr"/>
</dbReference>
<dbReference type="EMBL" id="CP017686">
    <property type="protein sequence ID" value="AYQ55688.1"/>
    <property type="molecule type" value="Genomic_DNA"/>
</dbReference>
<protein>
    <submittedName>
        <fullName evidence="8">Multidrug transporter</fullName>
    </submittedName>
</protein>
<feature type="transmembrane region" description="Helical" evidence="7">
    <location>
        <begin position="69"/>
        <end position="90"/>
    </location>
</feature>
<keyword evidence="5 7" id="KW-1133">Transmembrane helix</keyword>
<keyword evidence="4 7" id="KW-0812">Transmembrane</keyword>
<evidence type="ECO:0000256" key="5">
    <source>
        <dbReference type="ARBA" id="ARBA00022989"/>
    </source>
</evidence>
<keyword evidence="2" id="KW-0813">Transport</keyword>
<evidence type="ECO:0000256" key="7">
    <source>
        <dbReference type="SAM" id="Phobius"/>
    </source>
</evidence>
<evidence type="ECO:0000256" key="1">
    <source>
        <dbReference type="ARBA" id="ARBA00004651"/>
    </source>
</evidence>
<dbReference type="PANTHER" id="PTHR30561:SF0">
    <property type="entry name" value="GUANIDINIUM EXPORTER"/>
    <property type="match status" value="1"/>
</dbReference>
<dbReference type="Pfam" id="PF00893">
    <property type="entry name" value="Multi_Drug_Res"/>
    <property type="match status" value="1"/>
</dbReference>
<dbReference type="AlphaFoldDB" id="A0A3G3IJ05"/>
<dbReference type="GO" id="GO:0022857">
    <property type="term" value="F:transmembrane transporter activity"/>
    <property type="evidence" value="ECO:0007669"/>
    <property type="project" value="InterPro"/>
</dbReference>
<feature type="transmembrane region" description="Helical" evidence="7">
    <location>
        <begin position="96"/>
        <end position="114"/>
    </location>
</feature>
<dbReference type="InterPro" id="IPR037185">
    <property type="entry name" value="EmrE-like"/>
</dbReference>
<evidence type="ECO:0000313" key="9">
    <source>
        <dbReference type="Proteomes" id="UP000273278"/>
    </source>
</evidence>
<evidence type="ECO:0000256" key="2">
    <source>
        <dbReference type="ARBA" id="ARBA00022448"/>
    </source>
</evidence>
<evidence type="ECO:0000256" key="3">
    <source>
        <dbReference type="ARBA" id="ARBA00022475"/>
    </source>
</evidence>
<sequence length="130" mass="14498">MKFLEGKSELTIAWIVLILGGVFQIGWSIGVDYTEKFTVWTWDIVTIVFLALSMVCMEWPMRHGIAFTTAYAVWIGVGVSLTVIVSAILGLDDFNWLMAVFLIVVIAGVVGLKATPVEYLDPKPEEEKKE</sequence>
<comment type="subcellular location">
    <subcellularLocation>
        <location evidence="1">Cell membrane</location>
        <topology evidence="1">Multi-pass membrane protein</topology>
    </subcellularLocation>
</comment>
<reference evidence="8 9" key="1">
    <citation type="submission" date="2016-10" db="EMBL/GenBank/DDBJ databases">
        <title>Complete genome of the TMA-utilizing, human hosted archaeon Methanomethylophilus alvus Gen. nov, sp. nov., strain Mx-05, derived from a pure culture.</title>
        <authorList>
            <person name="Brugere J.-F."/>
            <person name="Ben Hania W."/>
            <person name="Chaudhary P.P."/>
            <person name="Gaci N."/>
            <person name="Borrel G."/>
            <person name="Cao Van Tuat L."/>
            <person name="Fardeau M.-L."/>
            <person name="Harris H.M.B."/>
            <person name="O'Toole P.W."/>
            <person name="Ollivier B."/>
        </authorList>
    </citation>
    <scope>NUCLEOTIDE SEQUENCE [LARGE SCALE GENOMIC DNA]</scope>
    <source>
        <strain evidence="8 9">Mx-05</strain>
    </source>
</reference>
<accession>A0A3G3IJ05</accession>
<dbReference type="InterPro" id="IPR045324">
    <property type="entry name" value="Small_multidrug_res"/>
</dbReference>
<dbReference type="RefSeq" id="WP_015505469.1">
    <property type="nucleotide sequence ID" value="NZ_CAYARL010000009.1"/>
</dbReference>
<dbReference type="PANTHER" id="PTHR30561">
    <property type="entry name" value="SMR FAMILY PROTON-DEPENDENT DRUG EFFLUX TRANSPORTER SUGE"/>
    <property type="match status" value="1"/>
</dbReference>
<dbReference type="Gene3D" id="1.10.3730.20">
    <property type="match status" value="1"/>
</dbReference>
<dbReference type="SUPFAM" id="SSF103481">
    <property type="entry name" value="Multidrug resistance efflux transporter EmrE"/>
    <property type="match status" value="1"/>
</dbReference>
<name>A0A3G3IJ05_9ARCH</name>
<dbReference type="OMA" id="LTVGWAM"/>
<dbReference type="GO" id="GO:0005886">
    <property type="term" value="C:plasma membrane"/>
    <property type="evidence" value="ECO:0007669"/>
    <property type="project" value="UniProtKB-SubCell"/>
</dbReference>
<evidence type="ECO:0000313" key="8">
    <source>
        <dbReference type="EMBL" id="AYQ55688.1"/>
    </source>
</evidence>
<feature type="transmembrane region" description="Helical" evidence="7">
    <location>
        <begin position="12"/>
        <end position="31"/>
    </location>
</feature>
<evidence type="ECO:0000256" key="4">
    <source>
        <dbReference type="ARBA" id="ARBA00022692"/>
    </source>
</evidence>
<dbReference type="GeneID" id="41322355"/>